<reference evidence="1" key="1">
    <citation type="journal article" date="2015" name="Nature">
        <title>Complex archaea that bridge the gap between prokaryotes and eukaryotes.</title>
        <authorList>
            <person name="Spang A."/>
            <person name="Saw J.H."/>
            <person name="Jorgensen S.L."/>
            <person name="Zaremba-Niedzwiedzka K."/>
            <person name="Martijn J."/>
            <person name="Lind A.E."/>
            <person name="van Eijk R."/>
            <person name="Schleper C."/>
            <person name="Guy L."/>
            <person name="Ettema T.J."/>
        </authorList>
    </citation>
    <scope>NUCLEOTIDE SEQUENCE</scope>
</reference>
<accession>A0A0F9FPJ1</accession>
<gene>
    <name evidence="1" type="ORF">LCGC14_2280320</name>
</gene>
<proteinExistence type="predicted"/>
<sequence length="527" mass="59100">VSLMPGMTRAQRKLANVFFAPRFLMAMTGVFKDLLRPGAAGFEARRTLGMVFGGGMAALIAGNLASEGKLPNLTDPDKVGFLGIRVGDAHVYPFGPFQPYIVAAFRTSRASLAVARGETPSSRDAEAWPRFVEGKLNVGARWMVRVSEAMGLPVSSLRGEPFRGPAVGEGGMAAKKGLLEEVYSVMPIGGIQAARGMIEEGEPATALEIAGGRTTVMSPYRRLEDAWEREYRRAFNPEVDFAVAEQNPRLAPLVEEIRRSGLERGRPGAERAETLQKTRVELETRLDLPSLAEGALKGDAEAGSAFARAWDDYTTQMVGAYANEYLKVESKRESEEGKRLQAYREIDKNDYPDPDNPYETDWDAFTAAKDRAFAKLSPELQRAIEADIKSQDPNVQRVERRIKEAKRLKRELYDTIDPYVNLTRERVEEIGDFVADVNKQRREWRETRGVDVPLRDAMKFWGKRTGKSEAFVAVAILLQSNKVRYQALNPEYDQFLIEHRDELEFFFPDLYRRKALQLAIYEGAGSR</sequence>
<protein>
    <submittedName>
        <fullName evidence="1">Uncharacterized protein</fullName>
    </submittedName>
</protein>
<comment type="caution">
    <text evidence="1">The sequence shown here is derived from an EMBL/GenBank/DDBJ whole genome shotgun (WGS) entry which is preliminary data.</text>
</comment>
<name>A0A0F9FPJ1_9ZZZZ</name>
<organism evidence="1">
    <name type="scientific">marine sediment metagenome</name>
    <dbReference type="NCBI Taxonomy" id="412755"/>
    <lineage>
        <taxon>unclassified sequences</taxon>
        <taxon>metagenomes</taxon>
        <taxon>ecological metagenomes</taxon>
    </lineage>
</organism>
<feature type="non-terminal residue" evidence="1">
    <location>
        <position position="1"/>
    </location>
</feature>
<dbReference type="AlphaFoldDB" id="A0A0F9FPJ1"/>
<dbReference type="EMBL" id="LAZR01031709">
    <property type="protein sequence ID" value="KKL52952.1"/>
    <property type="molecule type" value="Genomic_DNA"/>
</dbReference>
<evidence type="ECO:0000313" key="1">
    <source>
        <dbReference type="EMBL" id="KKL52952.1"/>
    </source>
</evidence>